<evidence type="ECO:0000259" key="1">
    <source>
        <dbReference type="Pfam" id="PF08021"/>
    </source>
</evidence>
<sequence length="60" mass="6563">MVAPFPFFAVTVAGVRDLTPSMRRVTFTGVSLSDFADPGWDQRIKLVLPAAQGGYEHLPQ</sequence>
<dbReference type="Pfam" id="PF08021">
    <property type="entry name" value="FAD_binding_9"/>
    <property type="match status" value="1"/>
</dbReference>
<reference evidence="2 3" key="1">
    <citation type="submission" date="2013-12" db="EMBL/GenBank/DDBJ databases">
        <title>A Varibaculum cambriense genome reconstructed from a premature infant gut community with otherwise low bacterial novelty that shifts toward anaerobic metabolism during the third week of life.</title>
        <authorList>
            <person name="Brown C.T."/>
            <person name="Sharon I."/>
            <person name="Thomas B.C."/>
            <person name="Castelle C.J."/>
            <person name="Morowitz M.J."/>
            <person name="Banfield J.F."/>
        </authorList>
    </citation>
    <scope>NUCLEOTIDE SEQUENCE [LARGE SCALE GENOMIC DNA]</scope>
    <source>
        <strain evidence="3">DORA_12</strain>
    </source>
</reference>
<dbReference type="InterPro" id="IPR013113">
    <property type="entry name" value="SIP_FAD-bd"/>
</dbReference>
<accession>W1VRF2</accession>
<name>W1VRF2_9ACTO</name>
<gene>
    <name evidence="2" type="ORF">Q605_AUC00230G0001</name>
</gene>
<feature type="non-terminal residue" evidence="2">
    <location>
        <position position="60"/>
    </location>
</feature>
<organism evidence="2 3">
    <name type="scientific">Actinomyces urogenitalis DORA_12</name>
    <dbReference type="NCBI Taxonomy" id="1403939"/>
    <lineage>
        <taxon>Bacteria</taxon>
        <taxon>Bacillati</taxon>
        <taxon>Actinomycetota</taxon>
        <taxon>Actinomycetes</taxon>
        <taxon>Actinomycetales</taxon>
        <taxon>Actinomycetaceae</taxon>
        <taxon>Actinomyces</taxon>
    </lineage>
</organism>
<protein>
    <submittedName>
        <fullName evidence="2">FAD-binding 9, siderophore-interacting protein</fullName>
    </submittedName>
</protein>
<comment type="caution">
    <text evidence="2">The sequence shown here is derived from an EMBL/GenBank/DDBJ whole genome shotgun (WGS) entry which is preliminary data.</text>
</comment>
<dbReference type="EMBL" id="AZLV01000230">
    <property type="protein sequence ID" value="ETJ06719.1"/>
    <property type="molecule type" value="Genomic_DNA"/>
</dbReference>
<dbReference type="AlphaFoldDB" id="W1VRF2"/>
<dbReference type="Proteomes" id="UP000018852">
    <property type="component" value="Unassembled WGS sequence"/>
</dbReference>
<proteinExistence type="predicted"/>
<feature type="domain" description="Siderophore-interacting FAD-binding" evidence="1">
    <location>
        <begin position="12"/>
        <end position="59"/>
    </location>
</feature>
<dbReference type="Gene3D" id="2.40.30.10">
    <property type="entry name" value="Translation factors"/>
    <property type="match status" value="1"/>
</dbReference>
<evidence type="ECO:0000313" key="2">
    <source>
        <dbReference type="EMBL" id="ETJ06719.1"/>
    </source>
</evidence>
<evidence type="ECO:0000313" key="3">
    <source>
        <dbReference type="Proteomes" id="UP000018852"/>
    </source>
</evidence>